<sequence>MRFLLNTMTGLVILLLAIWTALIFDFNDINKLPAHLFHHLESFFSR</sequence>
<name>G9Y1Z4_HAFAL</name>
<comment type="caution">
    <text evidence="1">The sequence shown here is derived from an EMBL/GenBank/DDBJ whole genome shotgun (WGS) entry which is preliminary data.</text>
</comment>
<gene>
    <name evidence="1" type="ORF">HMPREF0454_00606</name>
</gene>
<reference evidence="1 2" key="1">
    <citation type="submission" date="2011-08" db="EMBL/GenBank/DDBJ databases">
        <authorList>
            <person name="Weinstock G."/>
            <person name="Sodergren E."/>
            <person name="Clifton S."/>
            <person name="Fulton L."/>
            <person name="Fulton B."/>
            <person name="Courtney L."/>
            <person name="Fronick C."/>
            <person name="Harrison M."/>
            <person name="Strong C."/>
            <person name="Farmer C."/>
            <person name="Delahaunty K."/>
            <person name="Markovic C."/>
            <person name="Hall O."/>
            <person name="Minx P."/>
            <person name="Tomlinson C."/>
            <person name="Mitreva M."/>
            <person name="Hou S."/>
            <person name="Chen J."/>
            <person name="Wollam A."/>
            <person name="Pepin K.H."/>
            <person name="Johnson M."/>
            <person name="Bhonagiri V."/>
            <person name="Zhang X."/>
            <person name="Suruliraj S."/>
            <person name="Warren W."/>
            <person name="Chinwalla A."/>
            <person name="Mardis E.R."/>
            <person name="Wilson R.K."/>
        </authorList>
    </citation>
    <scope>NUCLEOTIDE SEQUENCE [LARGE SCALE GENOMIC DNA]</scope>
    <source>
        <strain evidence="1 2">ATCC 51873</strain>
    </source>
</reference>
<evidence type="ECO:0000313" key="2">
    <source>
        <dbReference type="Proteomes" id="UP000005959"/>
    </source>
</evidence>
<organism evidence="1 2">
    <name type="scientific">Hafnia alvei ATCC 51873</name>
    <dbReference type="NCBI Taxonomy" id="1002364"/>
    <lineage>
        <taxon>Bacteria</taxon>
        <taxon>Pseudomonadati</taxon>
        <taxon>Pseudomonadota</taxon>
        <taxon>Gammaproteobacteria</taxon>
        <taxon>Enterobacterales</taxon>
        <taxon>Hafniaceae</taxon>
        <taxon>Hafnia</taxon>
    </lineage>
</organism>
<dbReference type="PATRIC" id="fig|1002364.3.peg.552"/>
<proteinExistence type="predicted"/>
<dbReference type="AlphaFoldDB" id="G9Y1Z4"/>
<accession>G9Y1Z4</accession>
<dbReference type="HOGENOM" id="CLU_3184352_0_0_6"/>
<dbReference type="EMBL" id="AGCI01000010">
    <property type="protein sequence ID" value="EHM46739.1"/>
    <property type="molecule type" value="Genomic_DNA"/>
</dbReference>
<dbReference type="Proteomes" id="UP000005959">
    <property type="component" value="Unassembled WGS sequence"/>
</dbReference>
<evidence type="ECO:0000313" key="1">
    <source>
        <dbReference type="EMBL" id="EHM46739.1"/>
    </source>
</evidence>
<protein>
    <submittedName>
        <fullName evidence="1">Uncharacterized protein</fullName>
    </submittedName>
</protein>